<dbReference type="GO" id="GO:0008654">
    <property type="term" value="P:phospholipid biosynthetic process"/>
    <property type="evidence" value="ECO:0007669"/>
    <property type="project" value="UniProtKB-KW"/>
</dbReference>
<proteinExistence type="predicted"/>
<evidence type="ECO:0000313" key="11">
    <source>
        <dbReference type="Proteomes" id="UP000325212"/>
    </source>
</evidence>
<keyword evidence="2" id="KW-0444">Lipid biosynthesis</keyword>
<evidence type="ECO:0000256" key="4">
    <source>
        <dbReference type="ARBA" id="ARBA00022857"/>
    </source>
</evidence>
<dbReference type="PANTHER" id="PTHR43616:SF5">
    <property type="entry name" value="GLYCEROL DEHYDROGENASE 1"/>
    <property type="match status" value="1"/>
</dbReference>
<keyword evidence="9" id="KW-1208">Phospholipid metabolism</keyword>
<keyword evidence="7" id="KW-0443">Lipid metabolism</keyword>
<evidence type="ECO:0000256" key="7">
    <source>
        <dbReference type="ARBA" id="ARBA00023098"/>
    </source>
</evidence>
<gene>
    <name evidence="10" type="ORF">CDIOL_05110</name>
</gene>
<dbReference type="InterPro" id="IPR032837">
    <property type="entry name" value="G1PDH"/>
</dbReference>
<evidence type="ECO:0000256" key="3">
    <source>
        <dbReference type="ARBA" id="ARBA00022723"/>
    </source>
</evidence>
<name>A0AAV3VVK6_9CLOT</name>
<evidence type="ECO:0000256" key="9">
    <source>
        <dbReference type="ARBA" id="ARBA00023264"/>
    </source>
</evidence>
<dbReference type="Gene3D" id="1.20.1090.10">
    <property type="entry name" value="Dehydroquinate synthase-like - alpha domain"/>
    <property type="match status" value="1"/>
</dbReference>
<dbReference type="EMBL" id="BJLA01000001">
    <property type="protein sequence ID" value="GEA29588.1"/>
    <property type="molecule type" value="Genomic_DNA"/>
</dbReference>
<evidence type="ECO:0000256" key="6">
    <source>
        <dbReference type="ARBA" id="ARBA00023027"/>
    </source>
</evidence>
<dbReference type="InterPro" id="IPR016205">
    <property type="entry name" value="Glycerol_DH"/>
</dbReference>
<dbReference type="Pfam" id="PF13685">
    <property type="entry name" value="Fe-ADH_2"/>
    <property type="match status" value="1"/>
</dbReference>
<reference evidence="10 11" key="1">
    <citation type="submission" date="2019-06" db="EMBL/GenBank/DDBJ databases">
        <title>Draft genome sequence of Clostridium diolis DSM 15410.</title>
        <authorList>
            <person name="Kobayashi H."/>
            <person name="Tanizawa Y."/>
            <person name="Tohno M."/>
        </authorList>
    </citation>
    <scope>NUCLEOTIDE SEQUENCE [LARGE SCALE GENOMIC DNA]</scope>
    <source>
        <strain evidence="10 11">DSM 15410</strain>
    </source>
</reference>
<dbReference type="Proteomes" id="UP000325212">
    <property type="component" value="Unassembled WGS sequence"/>
</dbReference>
<keyword evidence="1" id="KW-0963">Cytoplasm</keyword>
<accession>A0AAV3VVK6</accession>
<keyword evidence="8" id="KW-0594">Phospholipid biosynthesis</keyword>
<organism evidence="10 11">
    <name type="scientific">Clostridium diolis</name>
    <dbReference type="NCBI Taxonomy" id="223919"/>
    <lineage>
        <taxon>Bacteria</taxon>
        <taxon>Bacillati</taxon>
        <taxon>Bacillota</taxon>
        <taxon>Clostridia</taxon>
        <taxon>Eubacteriales</taxon>
        <taxon>Clostridiaceae</taxon>
        <taxon>Clostridium</taxon>
    </lineage>
</organism>
<dbReference type="Gene3D" id="3.40.50.1970">
    <property type="match status" value="1"/>
</dbReference>
<evidence type="ECO:0000256" key="8">
    <source>
        <dbReference type="ARBA" id="ARBA00023209"/>
    </source>
</evidence>
<dbReference type="RefSeq" id="WP_039769912.1">
    <property type="nucleotide sequence ID" value="NZ_BJLA01000001.1"/>
</dbReference>
<evidence type="ECO:0000313" key="10">
    <source>
        <dbReference type="EMBL" id="GEA29588.1"/>
    </source>
</evidence>
<keyword evidence="3" id="KW-0479">Metal-binding</keyword>
<protein>
    <submittedName>
        <fullName evidence="10">3-dehydroquinate synthase</fullName>
    </submittedName>
</protein>
<keyword evidence="11" id="KW-1185">Reference proteome</keyword>
<evidence type="ECO:0000256" key="5">
    <source>
        <dbReference type="ARBA" id="ARBA00023002"/>
    </source>
</evidence>
<evidence type="ECO:0000256" key="2">
    <source>
        <dbReference type="ARBA" id="ARBA00022516"/>
    </source>
</evidence>
<dbReference type="GO" id="GO:0046872">
    <property type="term" value="F:metal ion binding"/>
    <property type="evidence" value="ECO:0007669"/>
    <property type="project" value="UniProtKB-KW"/>
</dbReference>
<dbReference type="CDD" id="cd08175">
    <property type="entry name" value="G1PDH"/>
    <property type="match status" value="1"/>
</dbReference>
<keyword evidence="5" id="KW-0560">Oxidoreductase</keyword>
<comment type="caution">
    <text evidence="10">The sequence shown here is derived from an EMBL/GenBank/DDBJ whole genome shotgun (WGS) entry which is preliminary data.</text>
</comment>
<dbReference type="PANTHER" id="PTHR43616">
    <property type="entry name" value="GLYCEROL DEHYDROGENASE"/>
    <property type="match status" value="1"/>
</dbReference>
<dbReference type="AlphaFoldDB" id="A0AAV3VVK6"/>
<dbReference type="SUPFAM" id="SSF56796">
    <property type="entry name" value="Dehydroquinate synthase-like"/>
    <property type="match status" value="1"/>
</dbReference>
<keyword evidence="6" id="KW-0520">NAD</keyword>
<dbReference type="GeneID" id="66347445"/>
<sequence>MELNINNVSDLKIDDFLKSGLKCTCGKAHNIGLERVLIEKDAIKKVPDILRDLGFKNSLVVADKNTYKAAGNQVETALKEGKFEYKKFIFEPEDDLVPDESALGKLFMQFDKDVDVILTIGSGTLNDLGKFISHKLDISSVIVATAPSMDGFASNGSALIVENLKTTYQVDVPKAIIGDVNILKDAPMEMILAGFGDIVGKYSALNDWKLSKIINKEYYCDVTVKMVEDSIQKCMDNSEKMINRDETAIKNLMEALVLTGIAMSFVGNSRPASGSEHHLAHYLEMMFLFEGKKAVLHGTKVGISTIITTKLREILSEYELNFDQAINSAKLFDQDQWEKNIKQFYGKAAPEIIKTAAKEKRNSIESRLERISSIRENINEIKDVIKDIPTAEEIKAILKRVGAAAEPEDVGIELKIMLDAIVMAKEVRPRYTILSFLGDLDLLDEFSYKIKNYLAERV</sequence>
<dbReference type="GO" id="GO:0016614">
    <property type="term" value="F:oxidoreductase activity, acting on CH-OH group of donors"/>
    <property type="evidence" value="ECO:0007669"/>
    <property type="project" value="InterPro"/>
</dbReference>
<keyword evidence="4" id="KW-0521">NADP</keyword>
<evidence type="ECO:0000256" key="1">
    <source>
        <dbReference type="ARBA" id="ARBA00022490"/>
    </source>
</evidence>